<dbReference type="InterPro" id="IPR017853">
    <property type="entry name" value="GH"/>
</dbReference>
<evidence type="ECO:0000259" key="7">
    <source>
        <dbReference type="PROSITE" id="PS51820"/>
    </source>
</evidence>
<dbReference type="SUPFAM" id="SSF56988">
    <property type="entry name" value="Anthrax protective antigen"/>
    <property type="match status" value="1"/>
</dbReference>
<dbReference type="PRINTS" id="PR00133">
    <property type="entry name" value="GLHYDRLASE3"/>
</dbReference>
<dbReference type="PANTHER" id="PTHR42715:SF10">
    <property type="entry name" value="BETA-GLUCOSIDASE"/>
    <property type="match status" value="1"/>
</dbReference>
<proteinExistence type="inferred from homology"/>
<feature type="signal peptide" evidence="6">
    <location>
        <begin position="1"/>
        <end position="20"/>
    </location>
</feature>
<dbReference type="Pfam" id="PF01915">
    <property type="entry name" value="Glyco_hydro_3_C"/>
    <property type="match status" value="1"/>
</dbReference>
<dbReference type="InterPro" id="IPR002772">
    <property type="entry name" value="Glyco_hydro_3_C"/>
</dbReference>
<dbReference type="Proteomes" id="UP001363151">
    <property type="component" value="Unassembled WGS sequence"/>
</dbReference>
<keyword evidence="4" id="KW-0378">Hydrolase</keyword>
<dbReference type="PANTHER" id="PTHR42715">
    <property type="entry name" value="BETA-GLUCOSIDASE"/>
    <property type="match status" value="1"/>
</dbReference>
<keyword evidence="5" id="KW-0326">Glycosidase</keyword>
<dbReference type="InterPro" id="IPR050288">
    <property type="entry name" value="Cellulose_deg_GH3"/>
</dbReference>
<dbReference type="Pfam" id="PF14310">
    <property type="entry name" value="Fn3-like"/>
    <property type="match status" value="1"/>
</dbReference>
<evidence type="ECO:0000256" key="2">
    <source>
        <dbReference type="ARBA" id="ARBA00005336"/>
    </source>
</evidence>
<dbReference type="InterPro" id="IPR013783">
    <property type="entry name" value="Ig-like_fold"/>
</dbReference>
<comment type="catalytic activity">
    <reaction evidence="1">
        <text>Hydrolysis of terminal, non-reducing beta-D-glucosyl residues with release of beta-D-glucose.</text>
        <dbReference type="EC" id="3.2.1.21"/>
    </reaction>
</comment>
<comment type="caution">
    <text evidence="8">The sequence shown here is derived from an EMBL/GenBank/DDBJ whole genome shotgun (WGS) entry which is preliminary data.</text>
</comment>
<name>A0ABR1FMH1_AURAN</name>
<evidence type="ECO:0000256" key="5">
    <source>
        <dbReference type="ARBA" id="ARBA00023295"/>
    </source>
</evidence>
<sequence length="961" mass="99792">MAARVLAILAVAVLFADTSGFTVRETDRLDELPPSIRALLAKMTTEEKARQLVLDDAITVATYDGAFNETLAAAYLGGLGAGVLNWGRDVDPNLANAIQDAVVAASRHGIPALFAEECQHGVQGDHHTIFPSPPALAATFDVDLLRAVGAVVVGAEARAGGTAQCWAPVCGLAREPRWGRGEEELGEDAYLAGELAGAMVRGMTADGRLDSPNATSLLKHFVAYSVPEAGRNEGPAHMGPRELRETYARPFAKAVAAGATGVMSSYNEVDGVPVSGDAGYLEDLLRGELGFEGYVSSDFGAIHNLQSLHYTAADGPEAVRQFLEAGGSVNGHDYHADYEAIVANLTDSGRMASETLDLAAGRVLAVKRRLGLLRDVGGVAATGAYRTDPALVATRLGDAPSHRAVAARAAAESVVLLANDRVLPLDADALAGKIVAVVGPNGDEARMGDYSAAGWSGGAPSGGGNIDTFNMVPVLEGLRKALPRSDVVYAVGSSLSAARHWNVVQRHEWAVAAAFAATAPSVPYAPGFEPTTVAAGTQGLEATYFPDARLEGPAALSRLDFALNHHFFALGPDPARLPGGVFSARFRGLATPPATATRGRWGVLVHTGSDGEVRVSLEVDGVVLVDTFPNASAPTVSGPFAFEAGRAYDVAVNYSQSHSWNDGPAVALLWSLAEDDDDDELAKAKRLMDAADAVVAVVGGANNLRAPDGGNDSTEGEGVDRASLALTGRQRDLVDAALASASKSGAPLAVVLVDGKPTAEPLLKTAPAVLAAFNGGQAQGDAIAAVLVGAANPSGRLPLSFPASADVLPVFYDRKPSSARSGWCDVAESVLWAFGHGLSYSNVTYADVSVVPETASAATDEVLVRFTLAHAGGPPVVEVPQVYVRDVVSSVTTPLRSLKAFARVDLAPGETRRVELAISLDELRVLDRTMAWVLEPGTFEVYVGPASDDTPLSASFDVVSD</sequence>
<dbReference type="InterPro" id="IPR036962">
    <property type="entry name" value="Glyco_hydro_3_N_sf"/>
</dbReference>
<accession>A0ABR1FMH1</accession>
<comment type="similarity">
    <text evidence="2">Belongs to the glycosyl hydrolase 3 family.</text>
</comment>
<reference evidence="8 9" key="1">
    <citation type="submission" date="2024-03" db="EMBL/GenBank/DDBJ databases">
        <title>Aureococcus anophagefferens CCMP1851 and Kratosvirus quantuckense: Draft genome of a second virus-susceptible host strain in the model system.</title>
        <authorList>
            <person name="Chase E."/>
            <person name="Truchon A.R."/>
            <person name="Schepens W."/>
            <person name="Wilhelm S.W."/>
        </authorList>
    </citation>
    <scope>NUCLEOTIDE SEQUENCE [LARGE SCALE GENOMIC DNA]</scope>
    <source>
        <strain evidence="8 9">CCMP1851</strain>
    </source>
</reference>
<dbReference type="Pfam" id="PF00933">
    <property type="entry name" value="Glyco_hydro_3"/>
    <property type="match status" value="1"/>
</dbReference>
<evidence type="ECO:0000256" key="3">
    <source>
        <dbReference type="ARBA" id="ARBA00012744"/>
    </source>
</evidence>
<dbReference type="EMBL" id="JBBJCI010000359">
    <property type="protein sequence ID" value="KAK7233467.1"/>
    <property type="molecule type" value="Genomic_DNA"/>
</dbReference>
<dbReference type="Gene3D" id="3.40.50.1700">
    <property type="entry name" value="Glycoside hydrolase family 3 C-terminal domain"/>
    <property type="match status" value="2"/>
</dbReference>
<evidence type="ECO:0000256" key="6">
    <source>
        <dbReference type="SAM" id="SignalP"/>
    </source>
</evidence>
<evidence type="ECO:0000256" key="4">
    <source>
        <dbReference type="ARBA" id="ARBA00022801"/>
    </source>
</evidence>
<gene>
    <name evidence="8" type="ORF">SO694_001040102</name>
</gene>
<feature type="chain" id="PRO_5046539166" description="beta-glucosidase" evidence="6">
    <location>
        <begin position="21"/>
        <end position="961"/>
    </location>
</feature>
<dbReference type="InterPro" id="IPR037524">
    <property type="entry name" value="PA14/GLEYA"/>
</dbReference>
<dbReference type="EC" id="3.2.1.21" evidence="3"/>
<dbReference type="InterPro" id="IPR001764">
    <property type="entry name" value="Glyco_hydro_3_N"/>
</dbReference>
<dbReference type="Gene3D" id="2.60.40.10">
    <property type="entry name" value="Immunoglobulins"/>
    <property type="match status" value="1"/>
</dbReference>
<keyword evidence="6" id="KW-0732">Signal</keyword>
<dbReference type="Gene3D" id="3.20.20.300">
    <property type="entry name" value="Glycoside hydrolase, family 3, N-terminal domain"/>
    <property type="match status" value="1"/>
</dbReference>
<organism evidence="8 9">
    <name type="scientific">Aureococcus anophagefferens</name>
    <name type="common">Harmful bloom alga</name>
    <dbReference type="NCBI Taxonomy" id="44056"/>
    <lineage>
        <taxon>Eukaryota</taxon>
        <taxon>Sar</taxon>
        <taxon>Stramenopiles</taxon>
        <taxon>Ochrophyta</taxon>
        <taxon>Pelagophyceae</taxon>
        <taxon>Pelagomonadales</taxon>
        <taxon>Pelagomonadaceae</taxon>
        <taxon>Aureococcus</taxon>
    </lineage>
</organism>
<dbReference type="InterPro" id="IPR036881">
    <property type="entry name" value="Glyco_hydro_3_C_sf"/>
</dbReference>
<evidence type="ECO:0000256" key="1">
    <source>
        <dbReference type="ARBA" id="ARBA00000448"/>
    </source>
</evidence>
<protein>
    <recommendedName>
        <fullName evidence="3">beta-glucosidase</fullName>
        <ecNumber evidence="3">3.2.1.21</ecNumber>
    </recommendedName>
</protein>
<evidence type="ECO:0000313" key="9">
    <source>
        <dbReference type="Proteomes" id="UP001363151"/>
    </source>
</evidence>
<dbReference type="SMART" id="SM01217">
    <property type="entry name" value="Fn3_like"/>
    <property type="match status" value="1"/>
</dbReference>
<dbReference type="SUPFAM" id="SSF51445">
    <property type="entry name" value="(Trans)glycosidases"/>
    <property type="match status" value="1"/>
</dbReference>
<evidence type="ECO:0000313" key="8">
    <source>
        <dbReference type="EMBL" id="KAK7233467.1"/>
    </source>
</evidence>
<dbReference type="SUPFAM" id="SSF52279">
    <property type="entry name" value="Beta-D-glucan exohydrolase, C-terminal domain"/>
    <property type="match status" value="1"/>
</dbReference>
<feature type="domain" description="PA14" evidence="7">
    <location>
        <begin position="535"/>
        <end position="685"/>
    </location>
</feature>
<dbReference type="InterPro" id="IPR026891">
    <property type="entry name" value="Fn3-like"/>
</dbReference>
<keyword evidence="9" id="KW-1185">Reference proteome</keyword>
<dbReference type="PROSITE" id="PS51820">
    <property type="entry name" value="PA14"/>
    <property type="match status" value="1"/>
</dbReference>